<dbReference type="Proteomes" id="UP000094626">
    <property type="component" value="Chromosome"/>
</dbReference>
<dbReference type="RefSeq" id="WP_069709082.1">
    <property type="nucleotide sequence ID" value="NZ_CP017075.1"/>
</dbReference>
<dbReference type="Pfam" id="PF09998">
    <property type="entry name" value="DUF2239"/>
    <property type="match status" value="1"/>
</dbReference>
<protein>
    <recommendedName>
        <fullName evidence="3">DUF2239 domain-containing protein</fullName>
    </recommendedName>
</protein>
<gene>
    <name evidence="1" type="ORF">BES08_17720</name>
</gene>
<sequence length="171" mass="18905">MAVTVFYKDDVIARGQPGDFTQALRDFARDLGPLARSSDLLAFDDDTGRQVDLDLTEPAAPRPRGRPSLGVEAREVTLLPRHWEWLAAQPGGASVTLRKLVEAAMRAGRSERECLDAACRFLTVMAGDRPGYEEAIRALYSGDRENFDALCVLWPTPIADHARLLAWPKEA</sequence>
<dbReference type="InterPro" id="IPR018715">
    <property type="entry name" value="DUF2239"/>
</dbReference>
<reference evidence="2" key="1">
    <citation type="journal article" date="2017" name="J. Biotechnol.">
        <title>Complete genome sequence of Novosphingobium resinovorum SA1, a versatile xenobiotic-degrading bacterium capable of utilizing sulfanilic acid.</title>
        <authorList>
            <person name="Hegedus B."/>
            <person name="Kos P.B."/>
            <person name="Balint B."/>
            <person name="Maroti G."/>
            <person name="Gan H.M."/>
            <person name="Perei K."/>
            <person name="Rakhely G."/>
        </authorList>
    </citation>
    <scope>NUCLEOTIDE SEQUENCE [LARGE SCALE GENOMIC DNA]</scope>
    <source>
        <strain evidence="2">SA1</strain>
    </source>
</reference>
<evidence type="ECO:0008006" key="3">
    <source>
        <dbReference type="Google" id="ProtNLM"/>
    </source>
</evidence>
<evidence type="ECO:0000313" key="2">
    <source>
        <dbReference type="Proteomes" id="UP000094626"/>
    </source>
</evidence>
<dbReference type="OrthoDB" id="282960at2"/>
<dbReference type="EMBL" id="CP017075">
    <property type="protein sequence ID" value="AOR78386.1"/>
    <property type="molecule type" value="Genomic_DNA"/>
</dbReference>
<organism evidence="1 2">
    <name type="scientific">Novosphingobium resinovorum</name>
    <dbReference type="NCBI Taxonomy" id="158500"/>
    <lineage>
        <taxon>Bacteria</taxon>
        <taxon>Pseudomonadati</taxon>
        <taxon>Pseudomonadota</taxon>
        <taxon>Alphaproteobacteria</taxon>
        <taxon>Sphingomonadales</taxon>
        <taxon>Sphingomonadaceae</taxon>
        <taxon>Novosphingobium</taxon>
    </lineage>
</organism>
<proteinExistence type="predicted"/>
<name>A0A1D8A8H3_9SPHN</name>
<keyword evidence="2" id="KW-1185">Reference proteome</keyword>
<accession>A0A1D8A8H3</accession>
<dbReference type="KEGG" id="nre:BES08_17720"/>
<evidence type="ECO:0000313" key="1">
    <source>
        <dbReference type="EMBL" id="AOR78386.1"/>
    </source>
</evidence>
<dbReference type="AlphaFoldDB" id="A0A1D8A8H3"/>